<evidence type="ECO:0000313" key="9">
    <source>
        <dbReference type="Proteomes" id="UP001304243"/>
    </source>
</evidence>
<dbReference type="InterPro" id="IPR045091">
    <property type="entry name" value="Mad2-like"/>
</dbReference>
<dbReference type="PANTHER" id="PTHR11842:SF11">
    <property type="entry name" value="MITOTIC SPINDLE ASSEMBLY CHECKPOINT PROTEIN MAD2A"/>
    <property type="match status" value="1"/>
</dbReference>
<comment type="subcellular location">
    <subcellularLocation>
        <location evidence="1">Nucleus</location>
    </subcellularLocation>
</comment>
<keyword evidence="5" id="KW-0539">Nucleus</keyword>
<evidence type="ECO:0000256" key="6">
    <source>
        <dbReference type="ARBA" id="ARBA00023306"/>
    </source>
</evidence>
<dbReference type="InterPro" id="IPR003511">
    <property type="entry name" value="HORMA_dom"/>
</dbReference>
<name>A0AAN7D6E6_9FUNG</name>
<dbReference type="Proteomes" id="UP001304243">
    <property type="component" value="Unassembled WGS sequence"/>
</dbReference>
<dbReference type="InterPro" id="IPR036570">
    <property type="entry name" value="HORMA_dom_sf"/>
</dbReference>
<keyword evidence="4" id="KW-0498">Mitosis</keyword>
<evidence type="ECO:0000256" key="2">
    <source>
        <dbReference type="ARBA" id="ARBA00010348"/>
    </source>
</evidence>
<keyword evidence="9" id="KW-1185">Reference proteome</keyword>
<dbReference type="GO" id="GO:0005737">
    <property type="term" value="C:cytoplasm"/>
    <property type="evidence" value="ECO:0007669"/>
    <property type="project" value="TreeGrafter"/>
</dbReference>
<dbReference type="Gene3D" id="3.30.900.10">
    <property type="entry name" value="HORMA domain"/>
    <property type="match status" value="1"/>
</dbReference>
<dbReference type="GO" id="GO:0007094">
    <property type="term" value="P:mitotic spindle assembly checkpoint signaling"/>
    <property type="evidence" value="ECO:0007669"/>
    <property type="project" value="TreeGrafter"/>
</dbReference>
<dbReference type="AlphaFoldDB" id="A0AAN7D6E6"/>
<dbReference type="RefSeq" id="XP_064678424.1">
    <property type="nucleotide sequence ID" value="XM_064826564.1"/>
</dbReference>
<reference evidence="8 9" key="1">
    <citation type="submission" date="2022-11" db="EMBL/GenBank/DDBJ databases">
        <title>Mucor velutinosus strain NIH1002 WGS.</title>
        <authorList>
            <person name="Subramanian P."/>
            <person name="Mullikin J.C."/>
            <person name="Segre J.A."/>
            <person name="Zelazny A.M."/>
        </authorList>
    </citation>
    <scope>NUCLEOTIDE SEQUENCE [LARGE SCALE GENOMIC DNA]</scope>
    <source>
        <strain evidence="8 9">NIH1002</strain>
    </source>
</reference>
<dbReference type="EMBL" id="JASEJX010000028">
    <property type="protein sequence ID" value="KAK4511758.1"/>
    <property type="molecule type" value="Genomic_DNA"/>
</dbReference>
<comment type="similarity">
    <text evidence="2">Belongs to the MAD2 family.</text>
</comment>
<dbReference type="PROSITE" id="PS50815">
    <property type="entry name" value="HORMA"/>
    <property type="match status" value="1"/>
</dbReference>
<dbReference type="GO" id="GO:0051301">
    <property type="term" value="P:cell division"/>
    <property type="evidence" value="ECO:0007669"/>
    <property type="project" value="UniProtKB-KW"/>
</dbReference>
<dbReference type="GO" id="GO:0000776">
    <property type="term" value="C:kinetochore"/>
    <property type="evidence" value="ECO:0007669"/>
    <property type="project" value="TreeGrafter"/>
</dbReference>
<feature type="domain" description="HORMA" evidence="7">
    <location>
        <begin position="27"/>
        <end position="218"/>
    </location>
</feature>
<dbReference type="SUPFAM" id="SSF56019">
    <property type="entry name" value="The spindle assembly checkpoint protein mad2"/>
    <property type="match status" value="1"/>
</dbReference>
<evidence type="ECO:0000313" key="8">
    <source>
        <dbReference type="EMBL" id="KAK4511758.1"/>
    </source>
</evidence>
<proteinExistence type="inferred from homology"/>
<comment type="caution">
    <text evidence="8">The sequence shown here is derived from an EMBL/GenBank/DDBJ whole genome shotgun (WGS) entry which is preliminary data.</text>
</comment>
<evidence type="ECO:0000256" key="3">
    <source>
        <dbReference type="ARBA" id="ARBA00022618"/>
    </source>
</evidence>
<evidence type="ECO:0000256" key="4">
    <source>
        <dbReference type="ARBA" id="ARBA00022776"/>
    </source>
</evidence>
<protein>
    <recommendedName>
        <fullName evidence="7">HORMA domain-containing protein</fullName>
    </recommendedName>
</protein>
<evidence type="ECO:0000259" key="7">
    <source>
        <dbReference type="PROSITE" id="PS50815"/>
    </source>
</evidence>
<dbReference type="Pfam" id="PF02301">
    <property type="entry name" value="HORMA"/>
    <property type="match status" value="1"/>
</dbReference>
<evidence type="ECO:0000256" key="1">
    <source>
        <dbReference type="ARBA" id="ARBA00004123"/>
    </source>
</evidence>
<keyword evidence="6" id="KW-0131">Cell cycle</keyword>
<evidence type="ECO:0000256" key="5">
    <source>
        <dbReference type="ARBA" id="ARBA00023242"/>
    </source>
</evidence>
<keyword evidence="3" id="KW-0132">Cell division</keyword>
<dbReference type="GeneID" id="89950988"/>
<gene>
    <name evidence="8" type="ORF">ATC70_007302</name>
</gene>
<accession>A0AAN7D6E6</accession>
<dbReference type="GO" id="GO:0005654">
    <property type="term" value="C:nucleoplasm"/>
    <property type="evidence" value="ECO:0007669"/>
    <property type="project" value="TreeGrafter"/>
</dbReference>
<dbReference type="PANTHER" id="PTHR11842">
    <property type="entry name" value="MITOTIC SPINDLE ASSEMBLY CHECKPOINT PROTEIN MAD2"/>
    <property type="match status" value="1"/>
</dbReference>
<sequence length="226" mass="25534">MGVAPFHLFLWYKVMSNMDLNSSITLEGSSSLVVKFFECSLNSILYQRGLYPIDDFSMTTRYGMKVLISTNPELTAYISSIIRQLQEWLKSSTISKLVIVIKSRETLEVLERWNFNIEVNGENGLPMAENIPPDQAKIIQQNTIKQIRSILRQITASVSFLPELEGDDCTFNVLVYANKDVVVPVQWGDSGPELIEGGGEHVRLHSLNTLVHKVDSFVAYKMDSDL</sequence>
<organism evidence="8 9">
    <name type="scientific">Mucor velutinosus</name>
    <dbReference type="NCBI Taxonomy" id="708070"/>
    <lineage>
        <taxon>Eukaryota</taxon>
        <taxon>Fungi</taxon>
        <taxon>Fungi incertae sedis</taxon>
        <taxon>Mucoromycota</taxon>
        <taxon>Mucoromycotina</taxon>
        <taxon>Mucoromycetes</taxon>
        <taxon>Mucorales</taxon>
        <taxon>Mucorineae</taxon>
        <taxon>Mucoraceae</taxon>
        <taxon>Mucor</taxon>
    </lineage>
</organism>